<dbReference type="InterPro" id="IPR016031">
    <property type="entry name" value="Trp_RNA-bd_attenuator-like_dom"/>
</dbReference>
<dbReference type="AlphaFoldDB" id="A0A6J4RFS8"/>
<organism evidence="1">
    <name type="scientific">uncultured Rubrobacteraceae bacterium</name>
    <dbReference type="NCBI Taxonomy" id="349277"/>
    <lineage>
        <taxon>Bacteria</taxon>
        <taxon>Bacillati</taxon>
        <taxon>Actinomycetota</taxon>
        <taxon>Rubrobacteria</taxon>
        <taxon>Rubrobacterales</taxon>
        <taxon>Rubrobacteraceae</taxon>
        <taxon>environmental samples</taxon>
    </lineage>
</organism>
<name>A0A6J4RFS8_9ACTN</name>
<accession>A0A6J4RFS8</accession>
<dbReference type="SUPFAM" id="SSF51219">
    <property type="entry name" value="TRAP-like"/>
    <property type="match status" value="1"/>
</dbReference>
<dbReference type="InterPro" id="IPR036983">
    <property type="entry name" value="AIM24_sf"/>
</dbReference>
<dbReference type="PANTHER" id="PTHR38074:SF1">
    <property type="entry name" value="ALTERED INHERITANCE OF MITOCHONDRIA PROTEIN 24, MITOCHONDRIAL"/>
    <property type="match status" value="1"/>
</dbReference>
<dbReference type="Pfam" id="PF01987">
    <property type="entry name" value="AIM24"/>
    <property type="match status" value="1"/>
</dbReference>
<sequence length="216" mass="22688">MPEYTQINQKMLSVALRNEEVFAKRGAMIAYTGSVDFAPSTSGSEGLSGMARRTVTGERMTLMGARGTGEVFYAYDGKSVTMVSLSGETFYAESESLLAYDARLTSGTEFLGSSGVGGLVRGAATGSGLFTTTLTGYGELAIVSDGGAIALDVTPERPVSVDPQAYIGHRGRLRSDLVTDVSWKTLVGQSSGESYQLRFTGGGAVYIQAAERGGNR</sequence>
<dbReference type="PANTHER" id="PTHR38074">
    <property type="entry name" value="ALTERED INHERITANCE OF MITOCHONDRIA PROTEIN 24, MITOCHONDRIAL"/>
    <property type="match status" value="1"/>
</dbReference>
<reference evidence="1" key="1">
    <citation type="submission" date="2020-02" db="EMBL/GenBank/DDBJ databases">
        <authorList>
            <person name="Meier V. D."/>
        </authorList>
    </citation>
    <scope>NUCLEOTIDE SEQUENCE</scope>
    <source>
        <strain evidence="1">AVDCRST_MAG25</strain>
    </source>
</reference>
<evidence type="ECO:0000313" key="1">
    <source>
        <dbReference type="EMBL" id="CAA9464658.1"/>
    </source>
</evidence>
<gene>
    <name evidence="1" type="ORF">AVDCRST_MAG25-1362</name>
</gene>
<proteinExistence type="predicted"/>
<dbReference type="InterPro" id="IPR002838">
    <property type="entry name" value="AIM24"/>
</dbReference>
<protein>
    <recommendedName>
        <fullName evidence="2">DUF124 domain-containing protein</fullName>
    </recommendedName>
</protein>
<dbReference type="EMBL" id="CADCVI010000083">
    <property type="protein sequence ID" value="CAA9464658.1"/>
    <property type="molecule type" value="Genomic_DNA"/>
</dbReference>
<evidence type="ECO:0008006" key="2">
    <source>
        <dbReference type="Google" id="ProtNLM"/>
    </source>
</evidence>
<dbReference type="Gene3D" id="3.60.160.10">
    <property type="entry name" value="Mitochondrial biogenesis AIM24"/>
    <property type="match status" value="1"/>
</dbReference>